<gene>
    <name evidence="2" type="ORF">KY290_017252</name>
</gene>
<feature type="compositionally biased region" description="Basic and acidic residues" evidence="1">
    <location>
        <begin position="122"/>
        <end position="133"/>
    </location>
</feature>
<feature type="region of interest" description="Disordered" evidence="1">
    <location>
        <begin position="37"/>
        <end position="58"/>
    </location>
</feature>
<dbReference type="Proteomes" id="UP000826656">
    <property type="component" value="Unassembled WGS sequence"/>
</dbReference>
<name>A0ABQ7VAS6_SOLTU</name>
<dbReference type="PANTHER" id="PTHR33710:SF79">
    <property type="entry name" value="OS06G0205337 PROTEIN"/>
    <property type="match status" value="1"/>
</dbReference>
<reference evidence="2 3" key="1">
    <citation type="journal article" date="2021" name="bioRxiv">
        <title>Chromosome-scale and haplotype-resolved genome assembly of a tetraploid potato cultivar.</title>
        <authorList>
            <person name="Sun H."/>
            <person name="Jiao W.-B."/>
            <person name="Krause K."/>
            <person name="Campoy J.A."/>
            <person name="Goel M."/>
            <person name="Folz-Donahue K."/>
            <person name="Kukat C."/>
            <person name="Huettel B."/>
            <person name="Schneeberger K."/>
        </authorList>
    </citation>
    <scope>NUCLEOTIDE SEQUENCE [LARGE SCALE GENOMIC DNA]</scope>
    <source>
        <strain evidence="2">SolTubOtavaFocal</strain>
        <tissue evidence="2">Leaves</tissue>
    </source>
</reference>
<evidence type="ECO:0000256" key="1">
    <source>
        <dbReference type="SAM" id="MobiDB-lite"/>
    </source>
</evidence>
<organism evidence="2 3">
    <name type="scientific">Solanum tuberosum</name>
    <name type="common">Potato</name>
    <dbReference type="NCBI Taxonomy" id="4113"/>
    <lineage>
        <taxon>Eukaryota</taxon>
        <taxon>Viridiplantae</taxon>
        <taxon>Streptophyta</taxon>
        <taxon>Embryophyta</taxon>
        <taxon>Tracheophyta</taxon>
        <taxon>Spermatophyta</taxon>
        <taxon>Magnoliopsida</taxon>
        <taxon>eudicotyledons</taxon>
        <taxon>Gunneridae</taxon>
        <taxon>Pentapetalae</taxon>
        <taxon>asterids</taxon>
        <taxon>lamiids</taxon>
        <taxon>Solanales</taxon>
        <taxon>Solanaceae</taxon>
        <taxon>Solanoideae</taxon>
        <taxon>Solaneae</taxon>
        <taxon>Solanum</taxon>
    </lineage>
</organism>
<feature type="compositionally biased region" description="Polar residues" evidence="1">
    <location>
        <begin position="332"/>
        <end position="346"/>
    </location>
</feature>
<dbReference type="EMBL" id="JAIVGD010000013">
    <property type="protein sequence ID" value="KAH0761179.1"/>
    <property type="molecule type" value="Genomic_DNA"/>
</dbReference>
<accession>A0ABQ7VAS6</accession>
<dbReference type="Gene3D" id="3.60.10.10">
    <property type="entry name" value="Endonuclease/exonuclease/phosphatase"/>
    <property type="match status" value="1"/>
</dbReference>
<feature type="compositionally biased region" description="Basic and acidic residues" evidence="1">
    <location>
        <begin position="38"/>
        <end position="56"/>
    </location>
</feature>
<feature type="compositionally biased region" description="Low complexity" evidence="1">
    <location>
        <begin position="138"/>
        <end position="152"/>
    </location>
</feature>
<evidence type="ECO:0000313" key="2">
    <source>
        <dbReference type="EMBL" id="KAH0761179.1"/>
    </source>
</evidence>
<proteinExistence type="predicted"/>
<feature type="region of interest" description="Disordered" evidence="1">
    <location>
        <begin position="103"/>
        <end position="159"/>
    </location>
</feature>
<keyword evidence="3" id="KW-1185">Reference proteome</keyword>
<dbReference type="SUPFAM" id="SSF56219">
    <property type="entry name" value="DNase I-like"/>
    <property type="match status" value="1"/>
</dbReference>
<dbReference type="PANTHER" id="PTHR33710">
    <property type="entry name" value="BNAC02G09200D PROTEIN"/>
    <property type="match status" value="1"/>
</dbReference>
<dbReference type="InterPro" id="IPR036691">
    <property type="entry name" value="Endo/exonu/phosph_ase_sf"/>
</dbReference>
<evidence type="ECO:0000313" key="3">
    <source>
        <dbReference type="Proteomes" id="UP000826656"/>
    </source>
</evidence>
<sequence length="639" mass="73540">MLPKYCNTCKLQGHGEAECRQLHPELRVQVLINNQEGYKSDKEDKDASNKVNENTRGRMNTQIWHPTNRRFTMEKNTGKFISDTATEASPKNNGIYTKNSYETLRDEEDGSGEIVGQNNTGHRSEGQHNEEPKLQAAQSTTNQPSTPQSSQSLKEEEQQHDIHYQIVYQRPQPDEIRENSMLEGNNTKKVPNNEFSDIGVGRAGVRSGEDLNHSYAEIEGHEVEKALALAKFQEPLQMIDVDVDDELGRVERFPPESPELLLLEPSSEINAIVEATEKHLILEKKQNSPMLDLHNVITHQITEKAEEGELSSQTEGDIVVDKEEENNQHNLNQMLKNADLSPQTNTKGRKEKTKADYGQQLVTTIVYAKCDAIDRLNLWDDIYMLSQNMRLSWLVVGDFNVIMSDEEKIGGLPVYPNEYEDFSFCINSCELIDINFKGSPFTWWNGRADDACIFKRLGRLVINQACLGLMGCVEMEHLAKTGSDHCPLLLSCGGQSEQFLRPFRFLKFWAEKDDFMDVVKQNWIAVDSEDIFISLKQKMRKTKIVLATWSRTRFGDIFKQLKIREDIVRIKEDLFEELPTDENRSVLQKAQVELKKYLHYEEEFWRQKVGIQWVNGRRKRMAINKIQKKMGHGLRVTNK</sequence>
<comment type="caution">
    <text evidence="2">The sequence shown here is derived from an EMBL/GenBank/DDBJ whole genome shotgun (WGS) entry which is preliminary data.</text>
</comment>
<feature type="region of interest" description="Disordered" evidence="1">
    <location>
        <begin position="332"/>
        <end position="352"/>
    </location>
</feature>
<protein>
    <submittedName>
        <fullName evidence="2">Uncharacterized protein</fullName>
    </submittedName>
</protein>